<dbReference type="EMBL" id="JACIJE010000002">
    <property type="protein sequence ID" value="MBB5688984.1"/>
    <property type="molecule type" value="Genomic_DNA"/>
</dbReference>
<dbReference type="Proteomes" id="UP000562254">
    <property type="component" value="Unassembled WGS sequence"/>
</dbReference>
<protein>
    <submittedName>
        <fullName evidence="3">Uncharacterized protein YjiS (DUF1127 family)</fullName>
    </submittedName>
</protein>
<dbReference type="RefSeq" id="WP_184482104.1">
    <property type="nucleotide sequence ID" value="NZ_JAAEDJ010000005.1"/>
</dbReference>
<comment type="caution">
    <text evidence="3">The sequence shown here is derived from an EMBL/GenBank/DDBJ whole genome shotgun (WGS) entry which is preliminary data.</text>
</comment>
<proteinExistence type="predicted"/>
<gene>
    <name evidence="3" type="ORF">FHS88_001100</name>
</gene>
<dbReference type="AlphaFoldDB" id="A0A840Y512"/>
<evidence type="ECO:0000313" key="3">
    <source>
        <dbReference type="EMBL" id="MBB5688984.1"/>
    </source>
</evidence>
<feature type="domain" description="YjiS-like" evidence="2">
    <location>
        <begin position="70"/>
        <end position="95"/>
    </location>
</feature>
<keyword evidence="4" id="KW-1185">Reference proteome</keyword>
<feature type="compositionally biased region" description="Basic and acidic residues" evidence="1">
    <location>
        <begin position="111"/>
        <end position="120"/>
    </location>
</feature>
<dbReference type="InterPro" id="IPR009506">
    <property type="entry name" value="YjiS-like"/>
</dbReference>
<organism evidence="3 4">
    <name type="scientific">Neoroseomonas alkaliterrae</name>
    <dbReference type="NCBI Taxonomy" id="1452450"/>
    <lineage>
        <taxon>Bacteria</taxon>
        <taxon>Pseudomonadati</taxon>
        <taxon>Pseudomonadota</taxon>
        <taxon>Alphaproteobacteria</taxon>
        <taxon>Acetobacterales</taxon>
        <taxon>Acetobacteraceae</taxon>
        <taxon>Neoroseomonas</taxon>
    </lineage>
</organism>
<dbReference type="Pfam" id="PF06568">
    <property type="entry name" value="YjiS-like"/>
    <property type="match status" value="1"/>
</dbReference>
<evidence type="ECO:0000313" key="4">
    <source>
        <dbReference type="Proteomes" id="UP000562254"/>
    </source>
</evidence>
<reference evidence="3 4" key="1">
    <citation type="submission" date="2020-08" db="EMBL/GenBank/DDBJ databases">
        <title>Genomic Encyclopedia of Type Strains, Phase IV (KMG-IV): sequencing the most valuable type-strain genomes for metagenomic binning, comparative biology and taxonomic classification.</title>
        <authorList>
            <person name="Goeker M."/>
        </authorList>
    </citation>
    <scope>NUCLEOTIDE SEQUENCE [LARGE SCALE GENOMIC DNA]</scope>
    <source>
        <strain evidence="3 4">DSM 25895</strain>
    </source>
</reference>
<feature type="region of interest" description="Disordered" evidence="1">
    <location>
        <begin position="101"/>
        <end position="120"/>
    </location>
</feature>
<accession>A0A840Y512</accession>
<name>A0A840Y512_9PROT</name>
<sequence length="120" mass="13033">MDDRITKAEAAFLLPAAIPASRRMAEIEALRLAAIAARDEAIAAAIRKAFRATGRAIAAVLRAIVAFPERLATYQALNALTDRELRDIGMTRYDVSRVFEPGFTPRPANDAGERPTPRAA</sequence>
<evidence type="ECO:0000256" key="1">
    <source>
        <dbReference type="SAM" id="MobiDB-lite"/>
    </source>
</evidence>
<evidence type="ECO:0000259" key="2">
    <source>
        <dbReference type="Pfam" id="PF06568"/>
    </source>
</evidence>